<dbReference type="Gene3D" id="3.40.50.300">
    <property type="entry name" value="P-loop containing nucleotide triphosphate hydrolases"/>
    <property type="match status" value="1"/>
</dbReference>
<dbReference type="RefSeq" id="WP_106185747.1">
    <property type="nucleotide sequence ID" value="NZ_PVTF01000001.1"/>
</dbReference>
<reference evidence="10 11" key="1">
    <citation type="submission" date="2018-03" db="EMBL/GenBank/DDBJ databases">
        <title>Genomic Encyclopedia of Archaeal and Bacterial Type Strains, Phase II (KMG-II): from individual species to whole genera.</title>
        <authorList>
            <person name="Goeker M."/>
        </authorList>
    </citation>
    <scope>NUCLEOTIDE SEQUENCE [LARGE SCALE GENOMIC DNA]</scope>
    <source>
        <strain evidence="10 11">DSM 44720</strain>
    </source>
</reference>
<dbReference type="Gene3D" id="1.20.1560.10">
    <property type="entry name" value="ABC transporter type 1, transmembrane domain"/>
    <property type="match status" value="1"/>
</dbReference>
<name>A0A2T0TM42_9PSEU</name>
<evidence type="ECO:0000256" key="1">
    <source>
        <dbReference type="ARBA" id="ARBA00004651"/>
    </source>
</evidence>
<keyword evidence="4 10" id="KW-0067">ATP-binding</keyword>
<dbReference type="SMART" id="SM00382">
    <property type="entry name" value="AAA"/>
    <property type="match status" value="1"/>
</dbReference>
<keyword evidence="11" id="KW-1185">Reference proteome</keyword>
<dbReference type="AlphaFoldDB" id="A0A2T0TM42"/>
<dbReference type="GO" id="GO:0005886">
    <property type="term" value="C:plasma membrane"/>
    <property type="evidence" value="ECO:0007669"/>
    <property type="project" value="UniProtKB-SubCell"/>
</dbReference>
<gene>
    <name evidence="10" type="ORF">CLV43_1011073</name>
</gene>
<feature type="domain" description="ABC transporter" evidence="8">
    <location>
        <begin position="265"/>
        <end position="468"/>
    </location>
</feature>
<evidence type="ECO:0000256" key="2">
    <source>
        <dbReference type="ARBA" id="ARBA00022692"/>
    </source>
</evidence>
<dbReference type="SUPFAM" id="SSF52540">
    <property type="entry name" value="P-loop containing nucleoside triphosphate hydrolases"/>
    <property type="match status" value="1"/>
</dbReference>
<sequence>MRRLLLAALAATLAELSGVALMTTAVWLVVRAADHPPMAALTVAIVAVRALALSRGALRYAERLAGHDAVLRYLADLRGRVYESLLRQPVRRHSGDLVTRLVSDVDAVQDAVLRCLLPACAAGLVGAVAVAVVPVLAIPVLLLGIVLPAAAFAVADRHLRALAPLRSRLAERTVGLVHGAAELTAFGALEDELARTGEVVADIGGRERRVALLTGALSAVGVLTQSGAALALLASGASVPVVLGTLAALEVFLPLTSAAQRWAEVRGSLARVRELLTARPVPSAGEELPPGRRIALVGPSGAGKTTLLARFVTPEARGALADAHVFHTTVRANVLFAKPGATQDELDHAARVADLDLDWDTVVGERGTAISGGQRQRLVLARAVLAAPPVLLLDEPVEGLDPDHADRVLAAVLAAAPGAVVLVTHRLSPLAHQHFDEVLVLEAGVITQRGSHAELVAVPGYYRDRWEDEGITRGLSAPA</sequence>
<dbReference type="GO" id="GO:0016887">
    <property type="term" value="F:ATP hydrolysis activity"/>
    <property type="evidence" value="ECO:0007669"/>
    <property type="project" value="InterPro"/>
</dbReference>
<comment type="subcellular location">
    <subcellularLocation>
        <location evidence="1">Cell membrane</location>
        <topology evidence="1">Multi-pass membrane protein</topology>
    </subcellularLocation>
</comment>
<dbReference type="InterPro" id="IPR027417">
    <property type="entry name" value="P-loop_NTPase"/>
</dbReference>
<keyword evidence="6 7" id="KW-0472">Membrane</keyword>
<dbReference type="InterPro" id="IPR011527">
    <property type="entry name" value="ABC1_TM_dom"/>
</dbReference>
<dbReference type="InterPro" id="IPR039421">
    <property type="entry name" value="Type_1_exporter"/>
</dbReference>
<keyword evidence="2 7" id="KW-0812">Transmembrane</keyword>
<protein>
    <submittedName>
        <fullName evidence="10">ATP-binding cassette subfamily C protein CydC</fullName>
    </submittedName>
</protein>
<dbReference type="OrthoDB" id="9806127at2"/>
<dbReference type="InterPro" id="IPR003593">
    <property type="entry name" value="AAA+_ATPase"/>
</dbReference>
<feature type="domain" description="ABC transmembrane type-1" evidence="9">
    <location>
        <begin position="5"/>
        <end position="237"/>
    </location>
</feature>
<dbReference type="PROSITE" id="PS50929">
    <property type="entry name" value="ABC_TM1F"/>
    <property type="match status" value="1"/>
</dbReference>
<evidence type="ECO:0000256" key="4">
    <source>
        <dbReference type="ARBA" id="ARBA00022840"/>
    </source>
</evidence>
<evidence type="ECO:0000313" key="10">
    <source>
        <dbReference type="EMBL" id="PRY46792.1"/>
    </source>
</evidence>
<keyword evidence="5 7" id="KW-1133">Transmembrane helix</keyword>
<evidence type="ECO:0000256" key="6">
    <source>
        <dbReference type="ARBA" id="ARBA00023136"/>
    </source>
</evidence>
<keyword evidence="3" id="KW-0547">Nucleotide-binding</keyword>
<proteinExistence type="predicted"/>
<dbReference type="GO" id="GO:0140359">
    <property type="term" value="F:ABC-type transporter activity"/>
    <property type="evidence" value="ECO:0007669"/>
    <property type="project" value="InterPro"/>
</dbReference>
<dbReference type="InterPro" id="IPR017871">
    <property type="entry name" value="ABC_transporter-like_CS"/>
</dbReference>
<dbReference type="InterPro" id="IPR003439">
    <property type="entry name" value="ABC_transporter-like_ATP-bd"/>
</dbReference>
<comment type="caution">
    <text evidence="10">The sequence shown here is derived from an EMBL/GenBank/DDBJ whole genome shotgun (WGS) entry which is preliminary data.</text>
</comment>
<organism evidence="10 11">
    <name type="scientific">Umezawaea tangerina</name>
    <dbReference type="NCBI Taxonomy" id="84725"/>
    <lineage>
        <taxon>Bacteria</taxon>
        <taxon>Bacillati</taxon>
        <taxon>Actinomycetota</taxon>
        <taxon>Actinomycetes</taxon>
        <taxon>Pseudonocardiales</taxon>
        <taxon>Pseudonocardiaceae</taxon>
        <taxon>Umezawaea</taxon>
    </lineage>
</organism>
<evidence type="ECO:0000256" key="5">
    <source>
        <dbReference type="ARBA" id="ARBA00022989"/>
    </source>
</evidence>
<dbReference type="SUPFAM" id="SSF90123">
    <property type="entry name" value="ABC transporter transmembrane region"/>
    <property type="match status" value="1"/>
</dbReference>
<dbReference type="PROSITE" id="PS00211">
    <property type="entry name" value="ABC_TRANSPORTER_1"/>
    <property type="match status" value="1"/>
</dbReference>
<dbReference type="PROSITE" id="PS50893">
    <property type="entry name" value="ABC_TRANSPORTER_2"/>
    <property type="match status" value="1"/>
</dbReference>
<dbReference type="GO" id="GO:0005524">
    <property type="term" value="F:ATP binding"/>
    <property type="evidence" value="ECO:0007669"/>
    <property type="project" value="UniProtKB-KW"/>
</dbReference>
<dbReference type="EMBL" id="PVTF01000001">
    <property type="protein sequence ID" value="PRY46792.1"/>
    <property type="molecule type" value="Genomic_DNA"/>
</dbReference>
<accession>A0A2T0TM42</accession>
<evidence type="ECO:0000313" key="11">
    <source>
        <dbReference type="Proteomes" id="UP000239494"/>
    </source>
</evidence>
<evidence type="ECO:0000256" key="3">
    <source>
        <dbReference type="ARBA" id="ARBA00022741"/>
    </source>
</evidence>
<evidence type="ECO:0000259" key="8">
    <source>
        <dbReference type="PROSITE" id="PS50893"/>
    </source>
</evidence>
<dbReference type="PANTHER" id="PTHR24221">
    <property type="entry name" value="ATP-BINDING CASSETTE SUB-FAMILY B"/>
    <property type="match status" value="1"/>
</dbReference>
<dbReference type="Proteomes" id="UP000239494">
    <property type="component" value="Unassembled WGS sequence"/>
</dbReference>
<dbReference type="GO" id="GO:0034040">
    <property type="term" value="F:ATPase-coupled lipid transmembrane transporter activity"/>
    <property type="evidence" value="ECO:0007669"/>
    <property type="project" value="TreeGrafter"/>
</dbReference>
<evidence type="ECO:0000259" key="9">
    <source>
        <dbReference type="PROSITE" id="PS50929"/>
    </source>
</evidence>
<feature type="transmembrane region" description="Helical" evidence="7">
    <location>
        <begin position="38"/>
        <end position="58"/>
    </location>
</feature>
<dbReference type="PANTHER" id="PTHR24221:SF654">
    <property type="entry name" value="ATP-BINDING CASSETTE SUB-FAMILY B MEMBER 6"/>
    <property type="match status" value="1"/>
</dbReference>
<evidence type="ECO:0000256" key="7">
    <source>
        <dbReference type="SAM" id="Phobius"/>
    </source>
</evidence>
<dbReference type="Pfam" id="PF00005">
    <property type="entry name" value="ABC_tran"/>
    <property type="match status" value="1"/>
</dbReference>
<dbReference type="InterPro" id="IPR036640">
    <property type="entry name" value="ABC1_TM_sf"/>
</dbReference>